<dbReference type="InterPro" id="IPR036390">
    <property type="entry name" value="WH_DNA-bd_sf"/>
</dbReference>
<dbReference type="EMBL" id="JBHSSM010000015">
    <property type="protein sequence ID" value="MFC6314893.1"/>
    <property type="molecule type" value="Genomic_DNA"/>
</dbReference>
<dbReference type="InterPro" id="IPR001034">
    <property type="entry name" value="DeoR_HTH"/>
</dbReference>
<dbReference type="Pfam" id="PF00455">
    <property type="entry name" value="DeoRC"/>
    <property type="match status" value="1"/>
</dbReference>
<dbReference type="InterPro" id="IPR018356">
    <property type="entry name" value="Tscrpt_reg_HTH_DeoR_CS"/>
</dbReference>
<evidence type="ECO:0000256" key="1">
    <source>
        <dbReference type="ARBA" id="ARBA00023015"/>
    </source>
</evidence>
<accession>A0ABW1UPA7</accession>
<feature type="domain" description="HTH deoR-type" evidence="4">
    <location>
        <begin position="3"/>
        <end position="58"/>
    </location>
</feature>
<dbReference type="InterPro" id="IPR037171">
    <property type="entry name" value="NagB/RpiA_transferase-like"/>
</dbReference>
<dbReference type="Gene3D" id="3.40.50.1360">
    <property type="match status" value="1"/>
</dbReference>
<dbReference type="InterPro" id="IPR050313">
    <property type="entry name" value="Carb_Metab_HTH_regulators"/>
</dbReference>
<dbReference type="SMART" id="SM01134">
    <property type="entry name" value="DeoRC"/>
    <property type="match status" value="1"/>
</dbReference>
<keyword evidence="3" id="KW-0804">Transcription</keyword>
<proteinExistence type="predicted"/>
<dbReference type="SMART" id="SM00420">
    <property type="entry name" value="HTH_DEOR"/>
    <property type="match status" value="1"/>
</dbReference>
<keyword evidence="6" id="KW-1185">Reference proteome</keyword>
<keyword evidence="1" id="KW-0805">Transcription regulation</keyword>
<evidence type="ECO:0000313" key="6">
    <source>
        <dbReference type="Proteomes" id="UP001596310"/>
    </source>
</evidence>
<dbReference type="Gene3D" id="1.10.10.10">
    <property type="entry name" value="Winged helix-like DNA-binding domain superfamily/Winged helix DNA-binding domain"/>
    <property type="match status" value="1"/>
</dbReference>
<comment type="caution">
    <text evidence="5">The sequence shown here is derived from an EMBL/GenBank/DDBJ whole genome shotgun (WGS) entry which is preliminary data.</text>
</comment>
<dbReference type="Proteomes" id="UP001596310">
    <property type="component" value="Unassembled WGS sequence"/>
</dbReference>
<dbReference type="InterPro" id="IPR036388">
    <property type="entry name" value="WH-like_DNA-bd_sf"/>
</dbReference>
<evidence type="ECO:0000256" key="3">
    <source>
        <dbReference type="ARBA" id="ARBA00023163"/>
    </source>
</evidence>
<evidence type="ECO:0000259" key="4">
    <source>
        <dbReference type="PROSITE" id="PS51000"/>
    </source>
</evidence>
<dbReference type="SUPFAM" id="SSF46785">
    <property type="entry name" value="Winged helix' DNA-binding domain"/>
    <property type="match status" value="1"/>
</dbReference>
<dbReference type="PANTHER" id="PTHR30363:SF56">
    <property type="entry name" value="TRANSCRIPTIONAL REGULATOR, DEOR FAMILY"/>
    <property type="match status" value="1"/>
</dbReference>
<gene>
    <name evidence="5" type="ORF">ACFQHW_04825</name>
</gene>
<dbReference type="RefSeq" id="WP_125595615.1">
    <property type="nucleotide sequence ID" value="NZ_JBHSSM010000015.1"/>
</dbReference>
<organism evidence="5 6">
    <name type="scientific">Lapidilactobacillus achengensis</name>
    <dbReference type="NCBI Taxonomy" id="2486000"/>
    <lineage>
        <taxon>Bacteria</taxon>
        <taxon>Bacillati</taxon>
        <taxon>Bacillota</taxon>
        <taxon>Bacilli</taxon>
        <taxon>Lactobacillales</taxon>
        <taxon>Lactobacillaceae</taxon>
        <taxon>Lapidilactobacillus</taxon>
    </lineage>
</organism>
<dbReference type="GO" id="GO:0003677">
    <property type="term" value="F:DNA binding"/>
    <property type="evidence" value="ECO:0007669"/>
    <property type="project" value="UniProtKB-KW"/>
</dbReference>
<protein>
    <submittedName>
        <fullName evidence="5">DeoR/GlpR family DNA-binding transcription regulator</fullName>
    </submittedName>
</protein>
<keyword evidence="2 5" id="KW-0238">DNA-binding</keyword>
<dbReference type="PROSITE" id="PS00894">
    <property type="entry name" value="HTH_DEOR_1"/>
    <property type="match status" value="1"/>
</dbReference>
<dbReference type="PANTHER" id="PTHR30363">
    <property type="entry name" value="HTH-TYPE TRANSCRIPTIONAL REGULATOR SRLR-RELATED"/>
    <property type="match status" value="1"/>
</dbReference>
<evidence type="ECO:0000313" key="5">
    <source>
        <dbReference type="EMBL" id="MFC6314893.1"/>
    </source>
</evidence>
<name>A0ABW1UPA7_9LACO</name>
<dbReference type="PROSITE" id="PS51000">
    <property type="entry name" value="HTH_DEOR_2"/>
    <property type="match status" value="1"/>
</dbReference>
<sequence length="252" mass="28117">MLTEQRYQIILQLLANQQICKINELVRLTDASESTIRRDLDELEKQGLLERIHGGARLLAHLTTDQAQTDREQLHRSEKGKIAEYVAQQYLHQQQFIFLDAGSTVQEIIPYLSECHGLTLMTNSITTAARLSELELTVNLPAGRLKNDTKALVGAPTVNDLAQYRFDLALIGTNAVAPSGDLMTPSIDEASVKKVAISHAKQTVVMTDASKFSEMAFATFGNLQQLTALVTNHIPDKIRQHYHQTNIKELTL</sequence>
<dbReference type="Pfam" id="PF08220">
    <property type="entry name" value="HTH_DeoR"/>
    <property type="match status" value="1"/>
</dbReference>
<reference evidence="6" key="1">
    <citation type="journal article" date="2019" name="Int. J. Syst. Evol. Microbiol.">
        <title>The Global Catalogue of Microorganisms (GCM) 10K type strain sequencing project: providing services to taxonomists for standard genome sequencing and annotation.</title>
        <authorList>
            <consortium name="The Broad Institute Genomics Platform"/>
            <consortium name="The Broad Institute Genome Sequencing Center for Infectious Disease"/>
            <person name="Wu L."/>
            <person name="Ma J."/>
        </authorList>
    </citation>
    <scope>NUCLEOTIDE SEQUENCE [LARGE SCALE GENOMIC DNA]</scope>
    <source>
        <strain evidence="6">CCM 8897</strain>
    </source>
</reference>
<dbReference type="PRINTS" id="PR00037">
    <property type="entry name" value="HTHLACR"/>
</dbReference>
<evidence type="ECO:0000256" key="2">
    <source>
        <dbReference type="ARBA" id="ARBA00023125"/>
    </source>
</evidence>
<dbReference type="SUPFAM" id="SSF100950">
    <property type="entry name" value="NagB/RpiA/CoA transferase-like"/>
    <property type="match status" value="1"/>
</dbReference>
<dbReference type="InterPro" id="IPR014036">
    <property type="entry name" value="DeoR-like_C"/>
</dbReference>